<dbReference type="Pfam" id="PF17942">
    <property type="entry name" value="Morc6_S5"/>
    <property type="match status" value="1"/>
</dbReference>
<proteinExistence type="predicted"/>
<evidence type="ECO:0000256" key="2">
    <source>
        <dbReference type="ARBA" id="ARBA00022723"/>
    </source>
</evidence>
<keyword evidence="7" id="KW-1185">Reference proteome</keyword>
<feature type="domain" description="Morc S5" evidence="5">
    <location>
        <begin position="81"/>
        <end position="127"/>
    </location>
</feature>
<evidence type="ECO:0000313" key="6">
    <source>
        <dbReference type="EMBL" id="KAA0186284.1"/>
    </source>
</evidence>
<evidence type="ECO:0000259" key="5">
    <source>
        <dbReference type="Pfam" id="PF17942"/>
    </source>
</evidence>
<dbReference type="AlphaFoldDB" id="A0A8E0RS93"/>
<gene>
    <name evidence="6" type="ORF">FBUS_10440</name>
</gene>
<comment type="subcellular location">
    <subcellularLocation>
        <location evidence="1">Nucleus</location>
    </subcellularLocation>
</comment>
<evidence type="ECO:0000256" key="4">
    <source>
        <dbReference type="ARBA" id="ARBA00023242"/>
    </source>
</evidence>
<accession>A0A8E0RS93</accession>
<keyword evidence="4" id="KW-0539">Nucleus</keyword>
<dbReference type="PANTHER" id="PTHR23337">
    <property type="entry name" value="ZINC FINGER CW-TYPE COILED-COIL DOMAIN PROTEIN 1"/>
    <property type="match status" value="1"/>
</dbReference>
<dbReference type="EMBL" id="LUCM01009853">
    <property type="protein sequence ID" value="KAA0186284.1"/>
    <property type="molecule type" value="Genomic_DNA"/>
</dbReference>
<dbReference type="GO" id="GO:0046872">
    <property type="term" value="F:metal ion binding"/>
    <property type="evidence" value="ECO:0007669"/>
    <property type="project" value="UniProtKB-KW"/>
</dbReference>
<sequence length="159" mass="18157">MHLILKYSPFRCMKDFFAQFDKLKDASGTVVIIYNMKLLDHGAPELDITTNPRDILLASGPENEETVEPDAEYVVPLEKRSLRAYVSILYSDPRMKVYLQGRKVQTKRLLATLHSARKYNFASKTFRTRAEADLAKAKNDVKIGKSASAKFSLFYLSCR</sequence>
<evidence type="ECO:0000256" key="3">
    <source>
        <dbReference type="ARBA" id="ARBA00023054"/>
    </source>
</evidence>
<evidence type="ECO:0000256" key="1">
    <source>
        <dbReference type="ARBA" id="ARBA00004123"/>
    </source>
</evidence>
<evidence type="ECO:0000313" key="7">
    <source>
        <dbReference type="Proteomes" id="UP000728185"/>
    </source>
</evidence>
<dbReference type="Proteomes" id="UP000728185">
    <property type="component" value="Unassembled WGS sequence"/>
</dbReference>
<dbReference type="OrthoDB" id="10251809at2759"/>
<comment type="caution">
    <text evidence="6">The sequence shown here is derived from an EMBL/GenBank/DDBJ whole genome shotgun (WGS) entry which is preliminary data.</text>
</comment>
<keyword evidence="2" id="KW-0479">Metal-binding</keyword>
<dbReference type="GO" id="GO:0005634">
    <property type="term" value="C:nucleus"/>
    <property type="evidence" value="ECO:0007669"/>
    <property type="project" value="UniProtKB-SubCell"/>
</dbReference>
<name>A0A8E0RS93_9TREM</name>
<protein>
    <submittedName>
        <fullName evidence="6">MORC family CW-type zinc finger protein 2</fullName>
    </submittedName>
</protein>
<organism evidence="6 7">
    <name type="scientific">Fasciolopsis buskii</name>
    <dbReference type="NCBI Taxonomy" id="27845"/>
    <lineage>
        <taxon>Eukaryota</taxon>
        <taxon>Metazoa</taxon>
        <taxon>Spiralia</taxon>
        <taxon>Lophotrochozoa</taxon>
        <taxon>Platyhelminthes</taxon>
        <taxon>Trematoda</taxon>
        <taxon>Digenea</taxon>
        <taxon>Plagiorchiida</taxon>
        <taxon>Echinostomata</taxon>
        <taxon>Echinostomatoidea</taxon>
        <taxon>Fasciolidae</taxon>
        <taxon>Fasciolopsis</taxon>
    </lineage>
</organism>
<keyword evidence="3" id="KW-0175">Coiled coil</keyword>
<reference evidence="6" key="1">
    <citation type="submission" date="2019-05" db="EMBL/GenBank/DDBJ databases">
        <title>Annotation for the trematode Fasciolopsis buski.</title>
        <authorList>
            <person name="Choi Y.-J."/>
        </authorList>
    </citation>
    <scope>NUCLEOTIDE SEQUENCE</scope>
    <source>
        <strain evidence="6">HT</strain>
        <tissue evidence="6">Whole worm</tissue>
    </source>
</reference>
<dbReference type="InterPro" id="IPR041006">
    <property type="entry name" value="Morc_S5"/>
</dbReference>
<dbReference type="PANTHER" id="PTHR23337:SF3">
    <property type="entry name" value="MORC FAMILY CW-TYPE ZINC FINGER 2"/>
    <property type="match status" value="1"/>
</dbReference>